<dbReference type="EMBL" id="JAYGII010000077">
    <property type="protein sequence ID" value="MEA5446886.1"/>
    <property type="molecule type" value="Genomic_DNA"/>
</dbReference>
<keyword evidence="4" id="KW-0436">Ligase</keyword>
<feature type="region of interest" description="Disordered" evidence="2">
    <location>
        <begin position="387"/>
        <end position="407"/>
    </location>
</feature>
<accession>A0AAP6JHI6</accession>
<dbReference type="PANTHER" id="PTHR43201">
    <property type="entry name" value="ACYL-COA SYNTHETASE"/>
    <property type="match status" value="1"/>
</dbReference>
<gene>
    <name evidence="4" type="ORF">VCB98_13745</name>
</gene>
<evidence type="ECO:0000256" key="1">
    <source>
        <dbReference type="ARBA" id="ARBA00006432"/>
    </source>
</evidence>
<reference evidence="4 5" key="1">
    <citation type="submission" date="2023-12" db="EMBL/GenBank/DDBJ databases">
        <title>Whole-genome sequencing of halo(alkali)philic microorganisms from hypersaline lakes.</title>
        <authorList>
            <person name="Sorokin D.Y."/>
            <person name="Merkel A.Y."/>
            <person name="Messina E."/>
            <person name="Yakimov M."/>
        </authorList>
    </citation>
    <scope>NUCLEOTIDE SEQUENCE [LARGE SCALE GENOMIC DNA]</scope>
    <source>
        <strain evidence="4 5">AB-CW1</strain>
    </source>
</reference>
<dbReference type="Gene3D" id="3.40.50.12780">
    <property type="entry name" value="N-terminal domain of ligase-like"/>
    <property type="match status" value="1"/>
</dbReference>
<dbReference type="RefSeq" id="WP_346053496.1">
    <property type="nucleotide sequence ID" value="NZ_JAYGII010000077.1"/>
</dbReference>
<dbReference type="InterPro" id="IPR042099">
    <property type="entry name" value="ANL_N_sf"/>
</dbReference>
<keyword evidence="5" id="KW-1185">Reference proteome</keyword>
<dbReference type="Proteomes" id="UP001302316">
    <property type="component" value="Unassembled WGS sequence"/>
</dbReference>
<dbReference type="AlphaFoldDB" id="A0AAP6JHI6"/>
<evidence type="ECO:0000256" key="2">
    <source>
        <dbReference type="SAM" id="MobiDB-lite"/>
    </source>
</evidence>
<sequence length="407" mass="45681">MNQSSHQDQHPPGLNERAISDIIRCLLRETLSVLRHRSSLDFPIETWEDKQSLTEAPLGLDSLELMTAAGHVNRLFALDETGLEDYLLKRRTLQDWTNLVTQALGAGGNGQIGTSGLRFMSSGSTGRPTEHAHSWQHLWREVDHLAASLEGRKRIICTVPRHHVYGCLFGALLPQRLGIPCLVEHDAERALSGGLLPGDMIIAFPLRWQYILASTSQFPTDIEGVTSTGPIDSNTWKGLTHLGLSRLWEIYGATETAGIGMRHSPEDPFSLFPWWKREGETLLDRHTTTGEEKKYTLPDRLEWFGISEWLFLPRGRKDGAIQVGGINVSPDHVAAKIAQHPSVTEAVVRPDRQGRLKAFIVSRQAQIDEDQFMEWIRQTLPAVERPTSIRTGPALPRNSMGKLEDWH</sequence>
<dbReference type="InterPro" id="IPR025110">
    <property type="entry name" value="AMP-bd_C"/>
</dbReference>
<comment type="caution">
    <text evidence="4">The sequence shown here is derived from an EMBL/GenBank/DDBJ whole genome shotgun (WGS) entry which is preliminary data.</text>
</comment>
<dbReference type="GO" id="GO:0031956">
    <property type="term" value="F:medium-chain fatty acid-CoA ligase activity"/>
    <property type="evidence" value="ECO:0007669"/>
    <property type="project" value="TreeGrafter"/>
</dbReference>
<dbReference type="Gene3D" id="3.30.300.30">
    <property type="match status" value="1"/>
</dbReference>
<evidence type="ECO:0000259" key="3">
    <source>
        <dbReference type="Pfam" id="PF13193"/>
    </source>
</evidence>
<dbReference type="GO" id="GO:0006631">
    <property type="term" value="P:fatty acid metabolic process"/>
    <property type="evidence" value="ECO:0007669"/>
    <property type="project" value="TreeGrafter"/>
</dbReference>
<comment type="similarity">
    <text evidence="1">Belongs to the ATP-dependent AMP-binding enzyme family.</text>
</comment>
<evidence type="ECO:0000313" key="5">
    <source>
        <dbReference type="Proteomes" id="UP001302316"/>
    </source>
</evidence>
<dbReference type="InterPro" id="IPR045851">
    <property type="entry name" value="AMP-bd_C_sf"/>
</dbReference>
<organism evidence="4 5">
    <name type="scientific">Natronospira elongata</name>
    <dbReference type="NCBI Taxonomy" id="3110268"/>
    <lineage>
        <taxon>Bacteria</taxon>
        <taxon>Pseudomonadati</taxon>
        <taxon>Pseudomonadota</taxon>
        <taxon>Gammaproteobacteria</taxon>
        <taxon>Natronospirales</taxon>
        <taxon>Natronospiraceae</taxon>
        <taxon>Natronospira</taxon>
    </lineage>
</organism>
<feature type="domain" description="AMP-binding enzyme C-terminal" evidence="3">
    <location>
        <begin position="335"/>
        <end position="402"/>
    </location>
</feature>
<dbReference type="Pfam" id="PF13193">
    <property type="entry name" value="AMP-binding_C"/>
    <property type="match status" value="1"/>
</dbReference>
<dbReference type="PANTHER" id="PTHR43201:SF8">
    <property type="entry name" value="ACYL-COA SYNTHETASE FAMILY MEMBER 3"/>
    <property type="match status" value="1"/>
</dbReference>
<proteinExistence type="inferred from homology"/>
<protein>
    <submittedName>
        <fullName evidence="4">4-coumarate--CoA ligase</fullName>
    </submittedName>
</protein>
<dbReference type="SUPFAM" id="SSF56801">
    <property type="entry name" value="Acetyl-CoA synthetase-like"/>
    <property type="match status" value="1"/>
</dbReference>
<evidence type="ECO:0000313" key="4">
    <source>
        <dbReference type="EMBL" id="MEA5446886.1"/>
    </source>
</evidence>
<name>A0AAP6JHI6_9GAMM</name>